<protein>
    <submittedName>
        <fullName evidence="9">Aquaporin family protein</fullName>
    </submittedName>
</protein>
<dbReference type="PRINTS" id="PR00783">
    <property type="entry name" value="MINTRINSICP"/>
</dbReference>
<evidence type="ECO:0000256" key="1">
    <source>
        <dbReference type="ARBA" id="ARBA00004141"/>
    </source>
</evidence>
<feature type="compositionally biased region" description="Basic and acidic residues" evidence="7">
    <location>
        <begin position="1"/>
        <end position="13"/>
    </location>
</feature>
<feature type="transmembrane region" description="Helical" evidence="8">
    <location>
        <begin position="40"/>
        <end position="59"/>
    </location>
</feature>
<reference evidence="9 10" key="1">
    <citation type="submission" date="2017-12" db="EMBL/GenBank/DDBJ databases">
        <title>Streptomyces populusis sp. nov., a novel endophytic actinobacterium isolated from stems of Populus adenopoda Maxim.</title>
        <authorList>
            <person name="Wang Z."/>
        </authorList>
    </citation>
    <scope>NUCLEOTIDE SEQUENCE [LARGE SCALE GENOMIC DNA]</scope>
    <source>
        <strain evidence="9 10">A249</strain>
    </source>
</reference>
<evidence type="ECO:0000256" key="3">
    <source>
        <dbReference type="ARBA" id="ARBA00022692"/>
    </source>
</evidence>
<evidence type="ECO:0000256" key="4">
    <source>
        <dbReference type="ARBA" id="ARBA00022989"/>
    </source>
</evidence>
<organism evidence="9 10">
    <name type="scientific">Streptomyces populi</name>
    <dbReference type="NCBI Taxonomy" id="2058924"/>
    <lineage>
        <taxon>Bacteria</taxon>
        <taxon>Bacillati</taxon>
        <taxon>Actinomycetota</taxon>
        <taxon>Actinomycetes</taxon>
        <taxon>Kitasatosporales</taxon>
        <taxon>Streptomycetaceae</taxon>
        <taxon>Streptomyces</taxon>
    </lineage>
</organism>
<keyword evidence="2 6" id="KW-0813">Transport</keyword>
<dbReference type="InterPro" id="IPR000425">
    <property type="entry name" value="MIP"/>
</dbReference>
<dbReference type="PROSITE" id="PS00221">
    <property type="entry name" value="MIP"/>
    <property type="match status" value="1"/>
</dbReference>
<dbReference type="AlphaFoldDB" id="A0A2I0SLC0"/>
<dbReference type="OrthoDB" id="9807293at2"/>
<gene>
    <name evidence="9" type="ORF">CW362_22710</name>
</gene>
<dbReference type="GO" id="GO:0015267">
    <property type="term" value="F:channel activity"/>
    <property type="evidence" value="ECO:0007669"/>
    <property type="project" value="InterPro"/>
</dbReference>
<comment type="subcellular location">
    <subcellularLocation>
        <location evidence="1">Membrane</location>
        <topology evidence="1">Multi-pass membrane protein</topology>
    </subcellularLocation>
</comment>
<dbReference type="InterPro" id="IPR023271">
    <property type="entry name" value="Aquaporin-like"/>
</dbReference>
<sequence>MSATEAAEHDRAEPPAPPVTGPQPAPGATPPQAPPLIAKALAELVGTAALVAIVVGSGIQATELTKDVGLQLLANSTATVFGLGVLITLFGPVSGAHFNPAVTLAEWWTARRGGAGVSARELAVYVPAQIAGAIAGSFLADAMFGAPLVKWSTHDRSSGNLLLGEVVATAGLILLVFGLARTDRLRFAPVAVASYIGAAYWFTSSTSFANPAVTIGRAFTDTFAGIAPGSVPGFIAMQLIGAAVGLALVALIFQSGRKASA</sequence>
<dbReference type="GO" id="GO:0016020">
    <property type="term" value="C:membrane"/>
    <property type="evidence" value="ECO:0007669"/>
    <property type="project" value="UniProtKB-SubCell"/>
</dbReference>
<evidence type="ECO:0000256" key="7">
    <source>
        <dbReference type="SAM" id="MobiDB-lite"/>
    </source>
</evidence>
<comment type="similarity">
    <text evidence="6">Belongs to the MIP/aquaporin (TC 1.A.8) family.</text>
</comment>
<dbReference type="InterPro" id="IPR022357">
    <property type="entry name" value="MIP_CS"/>
</dbReference>
<feature type="transmembrane region" description="Helical" evidence="8">
    <location>
        <begin position="187"/>
        <end position="203"/>
    </location>
</feature>
<comment type="caution">
    <text evidence="9">The sequence shown here is derived from an EMBL/GenBank/DDBJ whole genome shotgun (WGS) entry which is preliminary data.</text>
</comment>
<dbReference type="PANTHER" id="PTHR45724:SF13">
    <property type="entry name" value="AQUAPORIN NIP1-1-RELATED"/>
    <property type="match status" value="1"/>
</dbReference>
<name>A0A2I0SLC0_9ACTN</name>
<evidence type="ECO:0000313" key="9">
    <source>
        <dbReference type="EMBL" id="PKT70727.1"/>
    </source>
</evidence>
<keyword evidence="10" id="KW-1185">Reference proteome</keyword>
<keyword evidence="5 8" id="KW-0472">Membrane</keyword>
<dbReference type="InterPro" id="IPR034294">
    <property type="entry name" value="Aquaporin_transptr"/>
</dbReference>
<feature type="transmembrane region" description="Helical" evidence="8">
    <location>
        <begin position="160"/>
        <end position="180"/>
    </location>
</feature>
<feature type="compositionally biased region" description="Pro residues" evidence="7">
    <location>
        <begin position="14"/>
        <end position="33"/>
    </location>
</feature>
<keyword evidence="4 8" id="KW-1133">Transmembrane helix</keyword>
<feature type="transmembrane region" description="Helical" evidence="8">
    <location>
        <begin position="233"/>
        <end position="253"/>
    </location>
</feature>
<proteinExistence type="inferred from homology"/>
<evidence type="ECO:0000256" key="2">
    <source>
        <dbReference type="ARBA" id="ARBA00022448"/>
    </source>
</evidence>
<dbReference type="RefSeq" id="WP_103551369.1">
    <property type="nucleotide sequence ID" value="NZ_KZ626884.1"/>
</dbReference>
<dbReference type="SUPFAM" id="SSF81338">
    <property type="entry name" value="Aquaporin-like"/>
    <property type="match status" value="1"/>
</dbReference>
<dbReference type="Pfam" id="PF00230">
    <property type="entry name" value="MIP"/>
    <property type="match status" value="1"/>
</dbReference>
<dbReference type="Gene3D" id="1.20.1080.10">
    <property type="entry name" value="Glycerol uptake facilitator protein"/>
    <property type="match status" value="2"/>
</dbReference>
<dbReference type="EMBL" id="PJOS01000045">
    <property type="protein sequence ID" value="PKT70727.1"/>
    <property type="molecule type" value="Genomic_DNA"/>
</dbReference>
<evidence type="ECO:0000256" key="6">
    <source>
        <dbReference type="RuleBase" id="RU000477"/>
    </source>
</evidence>
<evidence type="ECO:0000256" key="5">
    <source>
        <dbReference type="ARBA" id="ARBA00023136"/>
    </source>
</evidence>
<feature type="region of interest" description="Disordered" evidence="7">
    <location>
        <begin position="1"/>
        <end position="33"/>
    </location>
</feature>
<feature type="transmembrane region" description="Helical" evidence="8">
    <location>
        <begin position="79"/>
        <end position="102"/>
    </location>
</feature>
<dbReference type="PANTHER" id="PTHR45724">
    <property type="entry name" value="AQUAPORIN NIP2-1"/>
    <property type="match status" value="1"/>
</dbReference>
<evidence type="ECO:0000256" key="8">
    <source>
        <dbReference type="SAM" id="Phobius"/>
    </source>
</evidence>
<accession>A0A2I0SLC0</accession>
<evidence type="ECO:0000313" key="10">
    <source>
        <dbReference type="Proteomes" id="UP000236178"/>
    </source>
</evidence>
<keyword evidence="3 6" id="KW-0812">Transmembrane</keyword>
<dbReference type="Proteomes" id="UP000236178">
    <property type="component" value="Unassembled WGS sequence"/>
</dbReference>